<dbReference type="GO" id="GO:0000976">
    <property type="term" value="F:transcription cis-regulatory region binding"/>
    <property type="evidence" value="ECO:0007669"/>
    <property type="project" value="TreeGrafter"/>
</dbReference>
<keyword evidence="2" id="KW-0238">DNA-binding</keyword>
<gene>
    <name evidence="5" type="ORF">CLV63_1073</name>
</gene>
<dbReference type="InterPro" id="IPR025996">
    <property type="entry name" value="MT1864/Rv1816-like_C"/>
</dbReference>
<dbReference type="Gene3D" id="1.10.357.10">
    <property type="entry name" value="Tetracycline Repressor, domain 2"/>
    <property type="match status" value="1"/>
</dbReference>
<dbReference type="GO" id="GO:0003700">
    <property type="term" value="F:DNA-binding transcription factor activity"/>
    <property type="evidence" value="ECO:0007669"/>
    <property type="project" value="TreeGrafter"/>
</dbReference>
<dbReference type="AlphaFoldDB" id="A0A2P8DK63"/>
<dbReference type="InterPro" id="IPR050109">
    <property type="entry name" value="HTH-type_TetR-like_transc_reg"/>
</dbReference>
<accession>A0A2P8DK63</accession>
<evidence type="ECO:0000259" key="4">
    <source>
        <dbReference type="Pfam" id="PF13305"/>
    </source>
</evidence>
<reference evidence="5 6" key="1">
    <citation type="submission" date="2018-03" db="EMBL/GenBank/DDBJ databases">
        <title>Genomic Encyclopedia of Archaeal and Bacterial Type Strains, Phase II (KMG-II): from individual species to whole genera.</title>
        <authorList>
            <person name="Goeker M."/>
        </authorList>
    </citation>
    <scope>NUCLEOTIDE SEQUENCE [LARGE SCALE GENOMIC DNA]</scope>
    <source>
        <strain evidence="5 6">DSM 45312</strain>
    </source>
</reference>
<keyword evidence="6" id="KW-1185">Reference proteome</keyword>
<dbReference type="OrthoDB" id="71867at2"/>
<dbReference type="InterPro" id="IPR009057">
    <property type="entry name" value="Homeodomain-like_sf"/>
</dbReference>
<dbReference type="EMBL" id="PYGA01000007">
    <property type="protein sequence ID" value="PSK97615.1"/>
    <property type="molecule type" value="Genomic_DNA"/>
</dbReference>
<dbReference type="SUPFAM" id="SSF46689">
    <property type="entry name" value="Homeodomain-like"/>
    <property type="match status" value="1"/>
</dbReference>
<keyword evidence="3" id="KW-0804">Transcription</keyword>
<dbReference type="PANTHER" id="PTHR30055">
    <property type="entry name" value="HTH-TYPE TRANSCRIPTIONAL REGULATOR RUTR"/>
    <property type="match status" value="1"/>
</dbReference>
<evidence type="ECO:0000313" key="5">
    <source>
        <dbReference type="EMBL" id="PSK97615.1"/>
    </source>
</evidence>
<dbReference type="Proteomes" id="UP000240542">
    <property type="component" value="Unassembled WGS sequence"/>
</dbReference>
<proteinExistence type="predicted"/>
<name>A0A2P8DK63_9ACTN</name>
<dbReference type="Pfam" id="PF13305">
    <property type="entry name" value="TetR_C_33"/>
    <property type="match status" value="1"/>
</dbReference>
<dbReference type="SUPFAM" id="SSF48498">
    <property type="entry name" value="Tetracyclin repressor-like, C-terminal domain"/>
    <property type="match status" value="1"/>
</dbReference>
<evidence type="ECO:0000256" key="1">
    <source>
        <dbReference type="ARBA" id="ARBA00023015"/>
    </source>
</evidence>
<protein>
    <submittedName>
        <fullName evidence="5">TetR family transcriptional regulator</fullName>
    </submittedName>
</protein>
<evidence type="ECO:0000256" key="2">
    <source>
        <dbReference type="ARBA" id="ARBA00023125"/>
    </source>
</evidence>
<dbReference type="PANTHER" id="PTHR30055:SF234">
    <property type="entry name" value="HTH-TYPE TRANSCRIPTIONAL REGULATOR BETI"/>
    <property type="match status" value="1"/>
</dbReference>
<evidence type="ECO:0000313" key="6">
    <source>
        <dbReference type="Proteomes" id="UP000240542"/>
    </source>
</evidence>
<comment type="caution">
    <text evidence="5">The sequence shown here is derived from an EMBL/GenBank/DDBJ whole genome shotgun (WGS) entry which is preliminary data.</text>
</comment>
<keyword evidence="1" id="KW-0805">Transcription regulation</keyword>
<organism evidence="5 6">
    <name type="scientific">Murinocardiopsis flavida</name>
    <dbReference type="NCBI Taxonomy" id="645275"/>
    <lineage>
        <taxon>Bacteria</taxon>
        <taxon>Bacillati</taxon>
        <taxon>Actinomycetota</taxon>
        <taxon>Actinomycetes</taxon>
        <taxon>Streptosporangiales</taxon>
        <taxon>Nocardiopsidaceae</taxon>
        <taxon>Murinocardiopsis</taxon>
    </lineage>
</organism>
<feature type="domain" description="HTH-type transcriptional regulator MT1864/Rv1816-like C-terminal" evidence="4">
    <location>
        <begin position="83"/>
        <end position="177"/>
    </location>
</feature>
<dbReference type="Gene3D" id="1.10.10.60">
    <property type="entry name" value="Homeodomain-like"/>
    <property type="match status" value="1"/>
</dbReference>
<evidence type="ECO:0000256" key="3">
    <source>
        <dbReference type="ARBA" id="ARBA00023163"/>
    </source>
</evidence>
<dbReference type="InterPro" id="IPR036271">
    <property type="entry name" value="Tet_transcr_reg_TetR-rel_C_sf"/>
</dbReference>
<sequence>MARAGLTPKAVAQEAAKVCDEKGAASLSLATVAKRFGVAVPSLYKHVDGLGGLRREVALLALAELGAALRRATTGRSGPDAMRALSRAYRGYAKAHPGRYSALQQAPGSGDAEATAAAEEVLEVIFAVLRGFAVPEGSMVDAVRAFRSTVHGFVDLEARGAFGLPQDVDRSYGLLVEGFIGTLVSWPPTESPTESMDPDNRKKG</sequence>
<dbReference type="RefSeq" id="WP_106582973.1">
    <property type="nucleotide sequence ID" value="NZ_PYGA01000007.1"/>
</dbReference>